<evidence type="ECO:0000313" key="3">
    <source>
        <dbReference type="Proteomes" id="UP001206925"/>
    </source>
</evidence>
<dbReference type="InterPro" id="IPR001245">
    <property type="entry name" value="Ser-Thr/Tyr_kinase_cat_dom"/>
</dbReference>
<sequence length="426" mass="49258">FQDVRIQLEDISSATDNFNDENCIGVGGFGKVYKGELSHYKGRSTVAIKRLNPKYGQGIPEFLKEITTLSQFIKWKEQLVYYEEIVKTAQNPLIYGSELELMKLLYKGVLLNGGRTKREHCEMISFAECLGLDVKRNNFSTKYNSRFVVGTYASFYSNKILKTHVKTQFLSPRITYTVNLVFKFPGLNYKLQGETENSVSLMAYEREDGWWMCELYQFTSDHRTIDLTILFDGFSHSCGRWTIEAEGIEFQPMEKVEHKGKNQPISDSDTNWEEKMPSDYEDIMKLSENSLQWTTKEEAYSIIRKGFFISVVEKKRGIWFYLDKNGKKCYMLSMASKWHPSKSGKKTFFPESRFGEAVAWDSASFAIEIKVQSRLVSSETYAIYLVYKLPKDQSRFEAPVVVADESDLEVQESIATHNICIHFPID</sequence>
<dbReference type="EMBL" id="JAMZMK010012176">
    <property type="protein sequence ID" value="KAI7724634.1"/>
    <property type="molecule type" value="Genomic_DNA"/>
</dbReference>
<feature type="domain" description="Serine-threonine/tyrosine-protein kinase catalytic" evidence="1">
    <location>
        <begin position="22"/>
        <end position="94"/>
    </location>
</feature>
<dbReference type="Pfam" id="PF07714">
    <property type="entry name" value="PK_Tyr_Ser-Thr"/>
    <property type="match status" value="1"/>
</dbReference>
<dbReference type="SUPFAM" id="SSF56112">
    <property type="entry name" value="Protein kinase-like (PK-like)"/>
    <property type="match status" value="1"/>
</dbReference>
<keyword evidence="3" id="KW-1185">Reference proteome</keyword>
<dbReference type="InterPro" id="IPR011009">
    <property type="entry name" value="Kinase-like_dom_sf"/>
</dbReference>
<reference evidence="2" key="1">
    <citation type="submission" date="2022-06" db="EMBL/GenBank/DDBJ databases">
        <title>Uncovering the hologenomic basis of an extraordinary plant invasion.</title>
        <authorList>
            <person name="Bieker V.C."/>
            <person name="Martin M.D."/>
            <person name="Gilbert T."/>
            <person name="Hodgins K."/>
            <person name="Battlay P."/>
            <person name="Petersen B."/>
            <person name="Wilson J."/>
        </authorList>
    </citation>
    <scope>NUCLEOTIDE SEQUENCE</scope>
    <source>
        <strain evidence="2">AA19_3_7</strain>
        <tissue evidence="2">Leaf</tissue>
    </source>
</reference>
<feature type="non-terminal residue" evidence="2">
    <location>
        <position position="1"/>
    </location>
</feature>
<evidence type="ECO:0000313" key="2">
    <source>
        <dbReference type="EMBL" id="KAI7724634.1"/>
    </source>
</evidence>
<organism evidence="2 3">
    <name type="scientific">Ambrosia artemisiifolia</name>
    <name type="common">Common ragweed</name>
    <dbReference type="NCBI Taxonomy" id="4212"/>
    <lineage>
        <taxon>Eukaryota</taxon>
        <taxon>Viridiplantae</taxon>
        <taxon>Streptophyta</taxon>
        <taxon>Embryophyta</taxon>
        <taxon>Tracheophyta</taxon>
        <taxon>Spermatophyta</taxon>
        <taxon>Magnoliopsida</taxon>
        <taxon>eudicotyledons</taxon>
        <taxon>Gunneridae</taxon>
        <taxon>Pentapetalae</taxon>
        <taxon>asterids</taxon>
        <taxon>campanulids</taxon>
        <taxon>Asterales</taxon>
        <taxon>Asteraceae</taxon>
        <taxon>Asteroideae</taxon>
        <taxon>Heliantheae alliance</taxon>
        <taxon>Heliantheae</taxon>
        <taxon>Ambrosia</taxon>
    </lineage>
</organism>
<name>A0AAD5BKI9_AMBAR</name>
<comment type="caution">
    <text evidence="2">The sequence shown here is derived from an EMBL/GenBank/DDBJ whole genome shotgun (WGS) entry which is preliminary data.</text>
</comment>
<protein>
    <recommendedName>
        <fullName evidence="1">Serine-threonine/tyrosine-protein kinase catalytic domain-containing protein</fullName>
    </recommendedName>
</protein>
<gene>
    <name evidence="2" type="ORF">M8C21_022773</name>
</gene>
<dbReference type="AlphaFoldDB" id="A0AAD5BKI9"/>
<dbReference type="PANTHER" id="PTHR32278">
    <property type="entry name" value="F-BOX DOMAIN-CONTAINING PROTEIN"/>
    <property type="match status" value="1"/>
</dbReference>
<dbReference type="Proteomes" id="UP001206925">
    <property type="component" value="Unassembled WGS sequence"/>
</dbReference>
<proteinExistence type="predicted"/>
<dbReference type="Gene3D" id="3.30.200.20">
    <property type="entry name" value="Phosphorylase Kinase, domain 1"/>
    <property type="match status" value="1"/>
</dbReference>
<evidence type="ECO:0000259" key="1">
    <source>
        <dbReference type="Pfam" id="PF07714"/>
    </source>
</evidence>
<accession>A0AAD5BKI9</accession>
<dbReference type="GO" id="GO:0004672">
    <property type="term" value="F:protein kinase activity"/>
    <property type="evidence" value="ECO:0007669"/>
    <property type="project" value="InterPro"/>
</dbReference>
<dbReference type="PANTHER" id="PTHR32278:SF135">
    <property type="entry name" value="F-BOX PROTEIN PP2-B12"/>
    <property type="match status" value="1"/>
</dbReference>